<feature type="signal peptide" evidence="1">
    <location>
        <begin position="1"/>
        <end position="16"/>
    </location>
</feature>
<dbReference type="GO" id="GO:0005549">
    <property type="term" value="F:odorant binding"/>
    <property type="evidence" value="ECO:0007669"/>
    <property type="project" value="InterPro"/>
</dbReference>
<reference evidence="2" key="1">
    <citation type="journal article" date="2015" name="PLoS ONE">
        <title>Identification and Comparative Expression Profiles of Chemoreception Genes Revealed from Major Chemoreception Organs of the Rice Leaf Folder, Cnaphalocrocis medinalis (Lepidoptera: Pyralidae).</title>
        <authorList>
            <person name="Zeng F.F."/>
            <person name="Zhao Z.F."/>
            <person name="Yan M.J."/>
            <person name="Zhou W."/>
            <person name="Zhang Z."/>
            <person name="Zhang A."/>
            <person name="Lu Z.X."/>
            <person name="Wang M.Q."/>
        </authorList>
    </citation>
    <scope>NUCLEOTIDE SEQUENCE</scope>
</reference>
<evidence type="ECO:0000256" key="1">
    <source>
        <dbReference type="SAM" id="SignalP"/>
    </source>
</evidence>
<dbReference type="InterPro" id="IPR006170">
    <property type="entry name" value="PBP/GOBP"/>
</dbReference>
<reference evidence="2" key="2">
    <citation type="submission" date="2015-03" db="EMBL/GenBank/DDBJ databases">
        <authorList>
            <person name="Murphy D."/>
        </authorList>
    </citation>
    <scope>NUCLEOTIDE SEQUENCE</scope>
</reference>
<sequence length="140" mass="15654">MLKFFLFSVWVLGVLGDDKKEGLQMLEEEALQQAEICMEKLALDEQSIKTENGELDPCLLACIFKGFDMINSDGMFVFEAVDPKYLVGIEDKETVLKITKECASVNEEKVSDGKEGCERATLLLKCLTKLEPLLAAARKQ</sequence>
<dbReference type="EMBL" id="KP975128">
    <property type="protein sequence ID" value="ALT31647.1"/>
    <property type="molecule type" value="mRNA"/>
</dbReference>
<dbReference type="InterPro" id="IPR036728">
    <property type="entry name" value="PBP_GOBP_sf"/>
</dbReference>
<dbReference type="AlphaFoldDB" id="A0A0U2RFH5"/>
<dbReference type="Pfam" id="PF01395">
    <property type="entry name" value="PBP_GOBP"/>
    <property type="match status" value="1"/>
</dbReference>
<dbReference type="SUPFAM" id="SSF47565">
    <property type="entry name" value="Insect pheromone/odorant-binding proteins"/>
    <property type="match status" value="1"/>
</dbReference>
<accession>A0A0U2RFH5</accession>
<organism evidence="2">
    <name type="scientific">Cnaphalocrocis medinalis</name>
    <name type="common">Rice leaffolder moth</name>
    <dbReference type="NCBI Taxonomy" id="437488"/>
    <lineage>
        <taxon>Eukaryota</taxon>
        <taxon>Metazoa</taxon>
        <taxon>Ecdysozoa</taxon>
        <taxon>Arthropoda</taxon>
        <taxon>Hexapoda</taxon>
        <taxon>Insecta</taxon>
        <taxon>Pterygota</taxon>
        <taxon>Neoptera</taxon>
        <taxon>Endopterygota</taxon>
        <taxon>Lepidoptera</taxon>
        <taxon>Glossata</taxon>
        <taxon>Ditrysia</taxon>
        <taxon>Pyraloidea</taxon>
        <taxon>Crambidae</taxon>
        <taxon>Pyraustinae</taxon>
        <taxon>Cnaphalocrocis</taxon>
    </lineage>
</organism>
<name>A0A0U2RFH5_CNAME</name>
<keyword evidence="1" id="KW-0732">Signal</keyword>
<dbReference type="Gene3D" id="1.10.238.20">
    <property type="entry name" value="Pheromone/general odorant binding protein domain"/>
    <property type="match status" value="1"/>
</dbReference>
<evidence type="ECO:0000313" key="2">
    <source>
        <dbReference type="EMBL" id="ALT31647.1"/>
    </source>
</evidence>
<feature type="chain" id="PRO_5006832089" evidence="1">
    <location>
        <begin position="17"/>
        <end position="140"/>
    </location>
</feature>
<proteinExistence type="evidence at transcript level"/>
<protein>
    <submittedName>
        <fullName evidence="2">Odorant-binding protein 17</fullName>
    </submittedName>
</protein>
<gene>
    <name evidence="2" type="primary">obp17</name>
</gene>
<dbReference type="CDD" id="cd23992">
    <property type="entry name" value="PBP_GOBP"/>
    <property type="match status" value="1"/>
</dbReference>